<keyword evidence="1" id="KW-0812">Transmembrane</keyword>
<feature type="transmembrane region" description="Helical" evidence="1">
    <location>
        <begin position="78"/>
        <end position="100"/>
    </location>
</feature>
<keyword evidence="1" id="KW-0472">Membrane</keyword>
<dbReference type="RefSeq" id="WP_176267240.1">
    <property type="nucleotide sequence ID" value="NZ_JABWGV010000002.1"/>
</dbReference>
<comment type="caution">
    <text evidence="2">The sequence shown here is derived from an EMBL/GenBank/DDBJ whole genome shotgun (WGS) entry which is preliminary data.</text>
</comment>
<keyword evidence="3" id="KW-1185">Reference proteome</keyword>
<dbReference type="Pfam" id="PF10011">
    <property type="entry name" value="DUF2254"/>
    <property type="match status" value="1"/>
</dbReference>
<dbReference type="EMBL" id="JABWGV010000002">
    <property type="protein sequence ID" value="NVD44962.1"/>
    <property type="molecule type" value="Genomic_DNA"/>
</dbReference>
<dbReference type="InterPro" id="IPR018723">
    <property type="entry name" value="DUF2254_membrane"/>
</dbReference>
<evidence type="ECO:0000313" key="3">
    <source>
        <dbReference type="Proteomes" id="UP000561438"/>
    </source>
</evidence>
<feature type="transmembrane region" description="Helical" evidence="1">
    <location>
        <begin position="112"/>
        <end position="134"/>
    </location>
</feature>
<accession>A0A850H445</accession>
<gene>
    <name evidence="2" type="ORF">HUV48_07995</name>
</gene>
<keyword evidence="1" id="KW-1133">Transmembrane helix</keyword>
<feature type="transmembrane region" description="Helical" evidence="1">
    <location>
        <begin position="146"/>
        <end position="167"/>
    </location>
</feature>
<evidence type="ECO:0000313" key="2">
    <source>
        <dbReference type="EMBL" id="NVD44962.1"/>
    </source>
</evidence>
<protein>
    <submittedName>
        <fullName evidence="2">DUF2254 domain-containing protein</fullName>
    </submittedName>
</protein>
<organism evidence="2 3">
    <name type="scientific">Qipengyuania atrilutea</name>
    <dbReference type="NCBI Taxonomy" id="2744473"/>
    <lineage>
        <taxon>Bacteria</taxon>
        <taxon>Pseudomonadati</taxon>
        <taxon>Pseudomonadota</taxon>
        <taxon>Alphaproteobacteria</taxon>
        <taxon>Sphingomonadales</taxon>
        <taxon>Erythrobacteraceae</taxon>
        <taxon>Qipengyuania</taxon>
    </lineage>
</organism>
<name>A0A850H445_9SPHN</name>
<dbReference type="Proteomes" id="UP000561438">
    <property type="component" value="Unassembled WGS sequence"/>
</dbReference>
<proteinExistence type="predicted"/>
<evidence type="ECO:0000256" key="1">
    <source>
        <dbReference type="SAM" id="Phobius"/>
    </source>
</evidence>
<reference evidence="2 3" key="1">
    <citation type="submission" date="2020-06" db="EMBL/GenBank/DDBJ databases">
        <title>Altererythrobacter sp. HHU K3-1.</title>
        <authorList>
            <person name="Zhang D."/>
            <person name="Xue H."/>
        </authorList>
    </citation>
    <scope>NUCLEOTIDE SEQUENCE [LARGE SCALE GENOMIC DNA]</scope>
    <source>
        <strain evidence="2 3">HHU K3-1</strain>
    </source>
</reference>
<feature type="transmembrane region" description="Helical" evidence="1">
    <location>
        <begin position="21"/>
        <end position="41"/>
    </location>
</feature>
<dbReference type="AlphaFoldDB" id="A0A850H445"/>
<sequence>MTIKGPLKGLFGWLAHRVFATYFLVPICATIIAAPIAYLFLAADDEGLSGWVLSSDIPLVASGKAAQEYASVLTGVNAALLTLYFSITLLVLTIAAANLGVRLIDRWLDKRLIRVSLAGLCFNLVFSLVLLAAVDPDASGTGLPQGTLWISLLLFLLNLSMLTVALHDLGRTMYVDKAVSKIAEDAGEKGTQIASALPHKGTWNTSIAAKRDGYVEGIDLEELAKCFKDGTGKVHIAVAPGQHVLEGETVLRAAETDLPEKQICRAIPIGPYRSNSQGAVFQIRLLVEIAARALSPAVNDFYSAIAAADRLTSVMANQKDLWIEDGEIAVSALDNRFELAGQDFRGLFEDPMNAFRQAAADYPSVSIRMIGNLARLTRQLSEESASAGLLRYLHRLAEELAEHAKSRAQTDYDRQAIARSLDAFEGLAQASETGNA</sequence>